<dbReference type="AlphaFoldDB" id="A0A934SIW4"/>
<dbReference type="GO" id="GO:0016747">
    <property type="term" value="F:acyltransferase activity, transferring groups other than amino-acyl groups"/>
    <property type="evidence" value="ECO:0007669"/>
    <property type="project" value="InterPro"/>
</dbReference>
<dbReference type="InterPro" id="IPR016181">
    <property type="entry name" value="Acyl_CoA_acyltransferase"/>
</dbReference>
<dbReference type="CDD" id="cd04301">
    <property type="entry name" value="NAT_SF"/>
    <property type="match status" value="1"/>
</dbReference>
<dbReference type="SUPFAM" id="SSF55729">
    <property type="entry name" value="Acyl-CoA N-acyltransferases (Nat)"/>
    <property type="match status" value="2"/>
</dbReference>
<dbReference type="InterPro" id="IPR000182">
    <property type="entry name" value="GNAT_dom"/>
</dbReference>
<accession>A0A934SIW4</accession>
<evidence type="ECO:0000313" key="2">
    <source>
        <dbReference type="EMBL" id="MBK4346194.1"/>
    </source>
</evidence>
<organism evidence="2 3">
    <name type="scientific">Lacisediminihabitans changchengi</name>
    <dbReference type="NCBI Taxonomy" id="2787634"/>
    <lineage>
        <taxon>Bacteria</taxon>
        <taxon>Bacillati</taxon>
        <taxon>Actinomycetota</taxon>
        <taxon>Actinomycetes</taxon>
        <taxon>Micrococcales</taxon>
        <taxon>Microbacteriaceae</taxon>
        <taxon>Lacisediminihabitans</taxon>
    </lineage>
</organism>
<dbReference type="Proteomes" id="UP000636458">
    <property type="component" value="Unassembled WGS sequence"/>
</dbReference>
<dbReference type="EMBL" id="JAEPES010000001">
    <property type="protein sequence ID" value="MBK4346194.1"/>
    <property type="molecule type" value="Genomic_DNA"/>
</dbReference>
<dbReference type="PROSITE" id="PS51186">
    <property type="entry name" value="GNAT"/>
    <property type="match status" value="1"/>
</dbReference>
<protein>
    <submittedName>
        <fullName evidence="2">GNAT family N-acetyltransferase</fullName>
    </submittedName>
</protein>
<proteinExistence type="predicted"/>
<sequence>MRTLIDEIPVPHAVDDGDWPAFAAAMVVRNAVQAAAYGTDEMFMSAADLLPYWRDPHEPKRLLVARVDGGIVGRAVVERQDESTEVAWVSVEVLPEFRGRGIGRALADRAEELAADVDRLVVYSPIPDAPGERLHPPTGFGSVPQARAEVRFLLARGYTLEQVERASRLPLPAHDLPAAPAPDGYRMHRWINRTPPEWLADMTALFTLMSTDEPSAGLDEPEDIWTPERLTAYEERRESSDRTHLVSAVENTATGTLVGMTELAVPSELSRPAMQQDTIVDRANRGHRLGMVLKVANLEYLQRERPGHPSVITFNAEENRHMLDVNEAVGFVPMGFEGAWKKVLR</sequence>
<evidence type="ECO:0000259" key="1">
    <source>
        <dbReference type="PROSITE" id="PS51186"/>
    </source>
</evidence>
<name>A0A934SIW4_9MICO</name>
<comment type="caution">
    <text evidence="2">The sequence shown here is derived from an EMBL/GenBank/DDBJ whole genome shotgun (WGS) entry which is preliminary data.</text>
</comment>
<gene>
    <name evidence="2" type="ORF">IV501_00970</name>
</gene>
<reference evidence="2" key="1">
    <citation type="submission" date="2021-01" db="EMBL/GenBank/DDBJ databases">
        <title>Lacisediminihabitans sp. nov. strain G11-30, isolated from Antarctic Soil.</title>
        <authorList>
            <person name="Li J."/>
        </authorList>
    </citation>
    <scope>NUCLEOTIDE SEQUENCE</scope>
    <source>
        <strain evidence="2">G11-30</strain>
    </source>
</reference>
<dbReference type="RefSeq" id="WP_200554547.1">
    <property type="nucleotide sequence ID" value="NZ_JAEPES010000001.1"/>
</dbReference>
<evidence type="ECO:0000313" key="3">
    <source>
        <dbReference type="Proteomes" id="UP000636458"/>
    </source>
</evidence>
<feature type="domain" description="N-acetyltransferase" evidence="1">
    <location>
        <begin position="26"/>
        <end position="192"/>
    </location>
</feature>
<dbReference type="Gene3D" id="3.40.630.30">
    <property type="match status" value="1"/>
</dbReference>
<keyword evidence="3" id="KW-1185">Reference proteome</keyword>
<dbReference type="Pfam" id="PF00583">
    <property type="entry name" value="Acetyltransf_1"/>
    <property type="match status" value="1"/>
</dbReference>